<feature type="transmembrane region" description="Helical" evidence="3">
    <location>
        <begin position="112"/>
        <end position="130"/>
    </location>
</feature>
<evidence type="ECO:0000256" key="2">
    <source>
        <dbReference type="ARBA" id="ARBA00006727"/>
    </source>
</evidence>
<feature type="transmembrane region" description="Helical" evidence="3">
    <location>
        <begin position="249"/>
        <end position="270"/>
    </location>
</feature>
<dbReference type="GO" id="GO:0016020">
    <property type="term" value="C:membrane"/>
    <property type="evidence" value="ECO:0007669"/>
    <property type="project" value="UniProtKB-SubCell"/>
</dbReference>
<dbReference type="SUPFAM" id="SSF103473">
    <property type="entry name" value="MFS general substrate transporter"/>
    <property type="match status" value="1"/>
</dbReference>
<evidence type="ECO:0000313" key="5">
    <source>
        <dbReference type="Proteomes" id="UP000660729"/>
    </source>
</evidence>
<dbReference type="EMBL" id="JABCIY010000244">
    <property type="protein sequence ID" value="KAF7186962.1"/>
    <property type="molecule type" value="Genomic_DNA"/>
</dbReference>
<feature type="transmembrane region" description="Helical" evidence="3">
    <location>
        <begin position="170"/>
        <end position="191"/>
    </location>
</feature>
<feature type="transmembrane region" description="Helical" evidence="3">
    <location>
        <begin position="313"/>
        <end position="332"/>
    </location>
</feature>
<gene>
    <name evidence="4" type="ORF">HII31_11756</name>
</gene>
<evidence type="ECO:0000256" key="1">
    <source>
        <dbReference type="ARBA" id="ARBA00004141"/>
    </source>
</evidence>
<feature type="transmembrane region" description="Helical" evidence="3">
    <location>
        <begin position="338"/>
        <end position="364"/>
    </location>
</feature>
<proteinExistence type="inferred from homology"/>
<comment type="caution">
    <text evidence="4">The sequence shown here is derived from an EMBL/GenBank/DDBJ whole genome shotgun (WGS) entry which is preliminary data.</text>
</comment>
<feature type="transmembrane region" description="Helical" evidence="3">
    <location>
        <begin position="418"/>
        <end position="441"/>
    </location>
</feature>
<dbReference type="GO" id="GO:0022857">
    <property type="term" value="F:transmembrane transporter activity"/>
    <property type="evidence" value="ECO:0007669"/>
    <property type="project" value="InterPro"/>
</dbReference>
<dbReference type="Proteomes" id="UP000660729">
    <property type="component" value="Unassembled WGS sequence"/>
</dbReference>
<keyword evidence="3" id="KW-1133">Transmembrane helix</keyword>
<dbReference type="InterPro" id="IPR011701">
    <property type="entry name" value="MFS"/>
</dbReference>
<keyword evidence="3" id="KW-0472">Membrane</keyword>
<feature type="transmembrane region" description="Helical" evidence="3">
    <location>
        <begin position="203"/>
        <end position="222"/>
    </location>
</feature>
<feature type="non-terminal residue" evidence="4">
    <location>
        <position position="1"/>
    </location>
</feature>
<evidence type="ECO:0000313" key="4">
    <source>
        <dbReference type="EMBL" id="KAF7186962.1"/>
    </source>
</evidence>
<feature type="transmembrane region" description="Helical" evidence="3">
    <location>
        <begin position="50"/>
        <end position="68"/>
    </location>
</feature>
<feature type="transmembrane region" description="Helical" evidence="3">
    <location>
        <begin position="136"/>
        <end position="158"/>
    </location>
</feature>
<dbReference type="Pfam" id="PF07690">
    <property type="entry name" value="MFS_1"/>
    <property type="match status" value="1"/>
</dbReference>
<dbReference type="OrthoDB" id="2213137at2759"/>
<keyword evidence="3" id="KW-0812">Transmembrane</keyword>
<dbReference type="Gene3D" id="1.20.1250.20">
    <property type="entry name" value="MFS general substrate transporter like domains"/>
    <property type="match status" value="2"/>
</dbReference>
<dbReference type="PANTHER" id="PTHR11360">
    <property type="entry name" value="MONOCARBOXYLATE TRANSPORTER"/>
    <property type="match status" value="1"/>
</dbReference>
<feature type="transmembrane region" description="Helical" evidence="3">
    <location>
        <begin position="376"/>
        <end position="398"/>
    </location>
</feature>
<evidence type="ECO:0000256" key="3">
    <source>
        <dbReference type="SAM" id="Phobius"/>
    </source>
</evidence>
<dbReference type="AlphaFoldDB" id="A0A8H6RAK0"/>
<name>A0A8H6RAK0_9PEZI</name>
<comment type="similarity">
    <text evidence="2">Belongs to the major facilitator superfamily. Monocarboxylate porter (TC 2.A.1.13) family.</text>
</comment>
<organism evidence="4 5">
    <name type="scientific">Pseudocercospora fuligena</name>
    <dbReference type="NCBI Taxonomy" id="685502"/>
    <lineage>
        <taxon>Eukaryota</taxon>
        <taxon>Fungi</taxon>
        <taxon>Dikarya</taxon>
        <taxon>Ascomycota</taxon>
        <taxon>Pezizomycotina</taxon>
        <taxon>Dothideomycetes</taxon>
        <taxon>Dothideomycetidae</taxon>
        <taxon>Mycosphaerellales</taxon>
        <taxon>Mycosphaerellaceae</taxon>
        <taxon>Pseudocercospora</taxon>
    </lineage>
</organism>
<dbReference type="PANTHER" id="PTHR11360:SF287">
    <property type="entry name" value="MFS MONOCARBOXYLATE TRANSPORTER"/>
    <property type="match status" value="1"/>
</dbReference>
<protein>
    <submittedName>
        <fullName evidence="4">MFS transporter asaE</fullName>
    </submittedName>
</protein>
<dbReference type="InterPro" id="IPR036259">
    <property type="entry name" value="MFS_trans_sf"/>
</dbReference>
<accession>A0A8H6RAK0</accession>
<reference evidence="4" key="1">
    <citation type="submission" date="2020-04" db="EMBL/GenBank/DDBJ databases">
        <title>Draft genome resource of the tomato pathogen Pseudocercospora fuligena.</title>
        <authorList>
            <person name="Zaccaron A."/>
        </authorList>
    </citation>
    <scope>NUCLEOTIDE SEQUENCE</scope>
    <source>
        <strain evidence="4">PF001</strain>
    </source>
</reference>
<dbReference type="InterPro" id="IPR050327">
    <property type="entry name" value="Proton-linked_MCT"/>
</dbReference>
<comment type="subcellular location">
    <subcellularLocation>
        <location evidence="1">Membrane</location>
        <topology evidence="1">Multi-pass membrane protein</topology>
    </subcellularLocation>
</comment>
<feature type="transmembrane region" description="Helical" evidence="3">
    <location>
        <begin position="80"/>
        <end position="100"/>
    </location>
</feature>
<sequence>PHYLAPFRTIVINTNTVGTETIELNEDLLTINNEIEVLPATDTSPQAYKVLLGCFLAEIFTWALPYSYGVFVAHSPNHSSSAVGTTLVGLMMLLSPFSALASSRWPYLRRKFMALGLLLACVSLVAASFVDQSKVGGMIVTQGVLYAIGGVVAYFPCFSFLDEWFVRRKGLACGVAWAGTGLGGSVTPFVLEWLIKQYGARTALRVWAVVELIGVGSAILLVRNRVPTNSNGARTLQLMDVTFLKHPPFWIFEIANVLQALGAYLPMLYLPSFAAHIGLPTFAGPVALALYSISTFAGCVFLGSLVDIFHVSTIILVSTLGQLVAIFAIWGLTNGQALLYLFAIIYGIFGGASFATWPGCSLAIRRAVPDTCYLDITFVLSLLTAGKGLGSVASGPLSSALIRSAWHGEARLAYGSDYGALIVFTGISALFGGLACIGRMLRLV</sequence>
<feature type="transmembrane region" description="Helical" evidence="3">
    <location>
        <begin position="282"/>
        <end position="306"/>
    </location>
</feature>
<keyword evidence="5" id="KW-1185">Reference proteome</keyword>